<evidence type="ECO:0000313" key="2">
    <source>
        <dbReference type="EMBL" id="WNG52738.1"/>
    </source>
</evidence>
<sequence>MIHATKDIGSHGPKGGHPASPPPPVRREGPRSFAQSRLTPRGGPSRDVLVHRWCREARGRRLVDSLGVGLVTSRSDVANVPGRYGWDGAFGTSWYVDPKEQLVGVLMIQRRPDFLRIPNVTLDFWTSAYQLIDD</sequence>
<feature type="region of interest" description="Disordered" evidence="1">
    <location>
        <begin position="1"/>
        <end position="45"/>
    </location>
</feature>
<dbReference type="InterPro" id="IPR012338">
    <property type="entry name" value="Beta-lactam/transpept-like"/>
</dbReference>
<gene>
    <name evidence="2" type="ORF">F0U60_33975</name>
</gene>
<evidence type="ECO:0000256" key="1">
    <source>
        <dbReference type="SAM" id="MobiDB-lite"/>
    </source>
</evidence>
<organism evidence="2 3">
    <name type="scientific">Archangium minus</name>
    <dbReference type="NCBI Taxonomy" id="83450"/>
    <lineage>
        <taxon>Bacteria</taxon>
        <taxon>Pseudomonadati</taxon>
        <taxon>Myxococcota</taxon>
        <taxon>Myxococcia</taxon>
        <taxon>Myxococcales</taxon>
        <taxon>Cystobacterineae</taxon>
        <taxon>Archangiaceae</taxon>
        <taxon>Archangium</taxon>
    </lineage>
</organism>
<evidence type="ECO:0000313" key="3">
    <source>
        <dbReference type="Proteomes" id="UP001611383"/>
    </source>
</evidence>
<dbReference type="SUPFAM" id="SSF56601">
    <property type="entry name" value="beta-lactamase/transpeptidase-like"/>
    <property type="match status" value="1"/>
</dbReference>
<name>A0ABY9XBE7_9BACT</name>
<reference evidence="2 3" key="1">
    <citation type="submission" date="2019-08" db="EMBL/GenBank/DDBJ databases">
        <title>Archangium and Cystobacter genomes.</title>
        <authorList>
            <person name="Chen I.-C.K."/>
            <person name="Wielgoss S."/>
        </authorList>
    </citation>
    <scope>NUCLEOTIDE SEQUENCE [LARGE SCALE GENOMIC DNA]</scope>
    <source>
        <strain evidence="2 3">Cbm 6</strain>
    </source>
</reference>
<proteinExistence type="predicted"/>
<dbReference type="EMBL" id="CP043494">
    <property type="protein sequence ID" value="WNG52738.1"/>
    <property type="molecule type" value="Genomic_DNA"/>
</dbReference>
<dbReference type="Proteomes" id="UP001611383">
    <property type="component" value="Chromosome"/>
</dbReference>
<accession>A0ABY9XBE7</accession>
<dbReference type="Gene3D" id="3.40.710.10">
    <property type="entry name" value="DD-peptidase/beta-lactamase superfamily"/>
    <property type="match status" value="1"/>
</dbReference>
<protein>
    <submittedName>
        <fullName evidence="2">Beta-lactamase family protein</fullName>
    </submittedName>
</protein>
<keyword evidence="3" id="KW-1185">Reference proteome</keyword>